<organism evidence="1 2">
    <name type="scientific">Vibrio lentus</name>
    <dbReference type="NCBI Taxonomy" id="136468"/>
    <lineage>
        <taxon>Bacteria</taxon>
        <taxon>Pseudomonadati</taxon>
        <taxon>Pseudomonadota</taxon>
        <taxon>Gammaproteobacteria</taxon>
        <taxon>Vibrionales</taxon>
        <taxon>Vibrionaceae</taxon>
        <taxon>Vibrio</taxon>
    </lineage>
</organism>
<sequence length="82" mass="9169">MRKLKIDTYCFETGELEDSLTVPLGMARLLVTLLPKNTKAKFDENGEQLEALVNALKDAKAEGILLELKDDESKERIVFSVA</sequence>
<comment type="caution">
    <text evidence="1">The sequence shown here is derived from an EMBL/GenBank/DDBJ whole genome shotgun (WGS) entry which is preliminary data.</text>
</comment>
<dbReference type="Proteomes" id="UP000235778">
    <property type="component" value="Unassembled WGS sequence"/>
</dbReference>
<dbReference type="EMBL" id="MCSI01000036">
    <property type="protein sequence ID" value="PME71570.1"/>
    <property type="molecule type" value="Genomic_DNA"/>
</dbReference>
<accession>A0A1B9Q8Q5</accession>
<protein>
    <submittedName>
        <fullName evidence="1">Uncharacterized protein</fullName>
    </submittedName>
</protein>
<dbReference type="RefSeq" id="WP_017105812.1">
    <property type="nucleotide sequence ID" value="NZ_MAKA01000184.1"/>
</dbReference>
<dbReference type="AlphaFoldDB" id="A0A1B9Q8Q5"/>
<proteinExistence type="predicted"/>
<evidence type="ECO:0000313" key="1">
    <source>
        <dbReference type="EMBL" id="PME71570.1"/>
    </source>
</evidence>
<reference evidence="2" key="1">
    <citation type="submission" date="2016-07" db="EMBL/GenBank/DDBJ databases">
        <title>Nontailed viruses are major unrecognized killers of bacteria in the ocean.</title>
        <authorList>
            <person name="Kauffman K."/>
            <person name="Hussain F."/>
            <person name="Yang J."/>
            <person name="Arevalo P."/>
            <person name="Brown J."/>
            <person name="Cutler M."/>
            <person name="Kelly L."/>
            <person name="Polz M.F."/>
        </authorList>
    </citation>
    <scope>NUCLEOTIDE SEQUENCE [LARGE SCALE GENOMIC DNA]</scope>
    <source>
        <strain evidence="2">10N.286.55.C1</strain>
    </source>
</reference>
<name>A0A1B9Q8Q5_9VIBR</name>
<evidence type="ECO:0000313" key="2">
    <source>
        <dbReference type="Proteomes" id="UP000235778"/>
    </source>
</evidence>
<gene>
    <name evidence="1" type="ORF">BCV30_03730</name>
</gene>